<protein>
    <submittedName>
        <fullName evidence="3">Histone H2B.11</fullName>
    </submittedName>
</protein>
<reference evidence="3" key="2">
    <citation type="journal article" date="2024" name="Plant">
        <title>Genomic evolution and insights into agronomic trait innovations of Sesamum species.</title>
        <authorList>
            <person name="Miao H."/>
            <person name="Wang L."/>
            <person name="Qu L."/>
            <person name="Liu H."/>
            <person name="Sun Y."/>
            <person name="Le M."/>
            <person name="Wang Q."/>
            <person name="Wei S."/>
            <person name="Zheng Y."/>
            <person name="Lin W."/>
            <person name="Duan Y."/>
            <person name="Cao H."/>
            <person name="Xiong S."/>
            <person name="Wang X."/>
            <person name="Wei L."/>
            <person name="Li C."/>
            <person name="Ma Q."/>
            <person name="Ju M."/>
            <person name="Zhao R."/>
            <person name="Li G."/>
            <person name="Mu C."/>
            <person name="Tian Q."/>
            <person name="Mei H."/>
            <person name="Zhang T."/>
            <person name="Gao T."/>
            <person name="Zhang H."/>
        </authorList>
    </citation>
    <scope>NUCLEOTIDE SEQUENCE</scope>
    <source>
        <strain evidence="3">K16</strain>
    </source>
</reference>
<comment type="caution">
    <text evidence="3">The sequence shown here is derived from an EMBL/GenBank/DDBJ whole genome shotgun (WGS) entry which is preliminary data.</text>
</comment>
<sequence>MAPKVENKPALKKLTTKKAPMEKKPKAGNKLPKESVAAQQASWLARHKKKPTISSHEIQTAMRLVLVGELAKHVFSEGTKASMDGYWKVEQPKVEMSIEENEIRITS</sequence>
<organism evidence="3 4">
    <name type="scientific">Sesamum angolense</name>
    <dbReference type="NCBI Taxonomy" id="2727404"/>
    <lineage>
        <taxon>Eukaryota</taxon>
        <taxon>Viridiplantae</taxon>
        <taxon>Streptophyta</taxon>
        <taxon>Embryophyta</taxon>
        <taxon>Tracheophyta</taxon>
        <taxon>Spermatophyta</taxon>
        <taxon>Magnoliopsida</taxon>
        <taxon>eudicotyledons</taxon>
        <taxon>Gunneridae</taxon>
        <taxon>Pentapetalae</taxon>
        <taxon>asterids</taxon>
        <taxon>lamiids</taxon>
        <taxon>Lamiales</taxon>
        <taxon>Pedaliaceae</taxon>
        <taxon>Sesamum</taxon>
    </lineage>
</organism>
<reference evidence="3" key="1">
    <citation type="submission" date="2020-06" db="EMBL/GenBank/DDBJ databases">
        <authorList>
            <person name="Li T."/>
            <person name="Hu X."/>
            <person name="Zhang T."/>
            <person name="Song X."/>
            <person name="Zhang H."/>
            <person name="Dai N."/>
            <person name="Sheng W."/>
            <person name="Hou X."/>
            <person name="Wei L."/>
        </authorList>
    </citation>
    <scope>NUCLEOTIDE SEQUENCE</scope>
    <source>
        <strain evidence="3">K16</strain>
        <tissue evidence="3">Leaf</tissue>
    </source>
</reference>
<dbReference type="EMBL" id="JACGWL010000901">
    <property type="protein sequence ID" value="KAK4381335.1"/>
    <property type="molecule type" value="Genomic_DNA"/>
</dbReference>
<dbReference type="GO" id="GO:0046982">
    <property type="term" value="F:protein heterodimerization activity"/>
    <property type="evidence" value="ECO:0007669"/>
    <property type="project" value="InterPro"/>
</dbReference>
<dbReference type="SMART" id="SM00427">
    <property type="entry name" value="H2B"/>
    <property type="match status" value="1"/>
</dbReference>
<feature type="region of interest" description="Disordered" evidence="2">
    <location>
        <begin position="1"/>
        <end position="35"/>
    </location>
</feature>
<comment type="similarity">
    <text evidence="1">Belongs to the histone H2B family.</text>
</comment>
<dbReference type="Gene3D" id="1.10.20.10">
    <property type="entry name" value="Histone, subunit A"/>
    <property type="match status" value="1"/>
</dbReference>
<dbReference type="GO" id="GO:0000786">
    <property type="term" value="C:nucleosome"/>
    <property type="evidence" value="ECO:0007669"/>
    <property type="project" value="InterPro"/>
</dbReference>
<dbReference type="PANTHER" id="PTHR23428">
    <property type="entry name" value="HISTONE H2B"/>
    <property type="match status" value="1"/>
</dbReference>
<dbReference type="AlphaFoldDB" id="A0AAE1T4J6"/>
<dbReference type="SUPFAM" id="SSF47113">
    <property type="entry name" value="Histone-fold"/>
    <property type="match status" value="1"/>
</dbReference>
<keyword evidence="4" id="KW-1185">Reference proteome</keyword>
<gene>
    <name evidence="3" type="ORF">Sango_2978000</name>
</gene>
<evidence type="ECO:0000313" key="4">
    <source>
        <dbReference type="Proteomes" id="UP001289374"/>
    </source>
</evidence>
<dbReference type="GO" id="GO:0003677">
    <property type="term" value="F:DNA binding"/>
    <property type="evidence" value="ECO:0007669"/>
    <property type="project" value="InterPro"/>
</dbReference>
<dbReference type="GO" id="GO:0030527">
    <property type="term" value="F:structural constituent of chromatin"/>
    <property type="evidence" value="ECO:0007669"/>
    <property type="project" value="InterPro"/>
</dbReference>
<name>A0AAE1T4J6_9LAMI</name>
<dbReference type="Proteomes" id="UP001289374">
    <property type="component" value="Unassembled WGS sequence"/>
</dbReference>
<accession>A0AAE1T4J6</accession>
<dbReference type="PRINTS" id="PR00621">
    <property type="entry name" value="HISTONEH2B"/>
</dbReference>
<proteinExistence type="inferred from homology"/>
<evidence type="ECO:0000256" key="1">
    <source>
        <dbReference type="ARBA" id="ARBA00006846"/>
    </source>
</evidence>
<dbReference type="InterPro" id="IPR000558">
    <property type="entry name" value="Histone_H2B"/>
</dbReference>
<evidence type="ECO:0000313" key="3">
    <source>
        <dbReference type="EMBL" id="KAK4381335.1"/>
    </source>
</evidence>
<dbReference type="InterPro" id="IPR009072">
    <property type="entry name" value="Histone-fold"/>
</dbReference>
<evidence type="ECO:0000256" key="2">
    <source>
        <dbReference type="SAM" id="MobiDB-lite"/>
    </source>
</evidence>